<dbReference type="SUPFAM" id="SSF52540">
    <property type="entry name" value="P-loop containing nucleoside triphosphate hydrolases"/>
    <property type="match status" value="1"/>
</dbReference>
<evidence type="ECO:0000256" key="1">
    <source>
        <dbReference type="SAM" id="MobiDB-lite"/>
    </source>
</evidence>
<feature type="domain" description="ABC transporter" evidence="2">
    <location>
        <begin position="13"/>
        <end position="139"/>
    </location>
</feature>
<evidence type="ECO:0000313" key="3">
    <source>
        <dbReference type="EMBL" id="KAL2318455.1"/>
    </source>
</evidence>
<evidence type="ECO:0000313" key="4">
    <source>
        <dbReference type="Proteomes" id="UP001603857"/>
    </source>
</evidence>
<protein>
    <recommendedName>
        <fullName evidence="2">ABC transporter domain-containing protein</fullName>
    </recommendedName>
</protein>
<dbReference type="InterPro" id="IPR027417">
    <property type="entry name" value="P-loop_NTPase"/>
</dbReference>
<gene>
    <name evidence="3" type="ORF">Fmac_032331</name>
</gene>
<name>A0ABD1L5Y5_9FABA</name>
<dbReference type="Pfam" id="PF00005">
    <property type="entry name" value="ABC_tran"/>
    <property type="match status" value="1"/>
</dbReference>
<dbReference type="PANTHER" id="PTHR48040:SF20">
    <property type="entry name" value="PLEIOTROPIC DRUG RESISTANCE PROTEIN 1"/>
    <property type="match status" value="1"/>
</dbReference>
<sequence length="288" mass="32105">MDVLAGRKTGGYIGGNITISGYPKKQETFARVSGYCEQNDIHSPHVTVYESLLYSAWLRLSGESNSETRKLAKFLNDEWLMIMGVIEKVIELVELNRLKHAIVGLPGVIGLSTELRKILTIAVVLVANPSIILMDEPTSGLYARVAAVVMRAVRNIVDTGRTVGCTIHQPSIDIFESYDEGAERIIKDIKWDVGRRPARGAGNELRHSNHKKSLPVTMSKVTCTSGWKTDIKDSEEEETEPKKEEKKKKPKQEESPKSKWARDIAKDSVLPDKPLGEWRTAVASHNSK</sequence>
<proteinExistence type="predicted"/>
<dbReference type="EMBL" id="JBGMDY010000011">
    <property type="protein sequence ID" value="KAL2318455.1"/>
    <property type="molecule type" value="Genomic_DNA"/>
</dbReference>
<dbReference type="Gene3D" id="3.40.50.300">
    <property type="entry name" value="P-loop containing nucleotide triphosphate hydrolases"/>
    <property type="match status" value="1"/>
</dbReference>
<feature type="compositionally biased region" description="Basic and acidic residues" evidence="1">
    <location>
        <begin position="251"/>
        <end position="276"/>
    </location>
</feature>
<dbReference type="AlphaFoldDB" id="A0ABD1L5Y5"/>
<organism evidence="3 4">
    <name type="scientific">Flemingia macrophylla</name>
    <dbReference type="NCBI Taxonomy" id="520843"/>
    <lineage>
        <taxon>Eukaryota</taxon>
        <taxon>Viridiplantae</taxon>
        <taxon>Streptophyta</taxon>
        <taxon>Embryophyta</taxon>
        <taxon>Tracheophyta</taxon>
        <taxon>Spermatophyta</taxon>
        <taxon>Magnoliopsida</taxon>
        <taxon>eudicotyledons</taxon>
        <taxon>Gunneridae</taxon>
        <taxon>Pentapetalae</taxon>
        <taxon>rosids</taxon>
        <taxon>fabids</taxon>
        <taxon>Fabales</taxon>
        <taxon>Fabaceae</taxon>
        <taxon>Papilionoideae</taxon>
        <taxon>50 kb inversion clade</taxon>
        <taxon>NPAAA clade</taxon>
        <taxon>indigoferoid/millettioid clade</taxon>
        <taxon>Phaseoleae</taxon>
        <taxon>Flemingia</taxon>
    </lineage>
</organism>
<feature type="region of interest" description="Disordered" evidence="1">
    <location>
        <begin position="197"/>
        <end position="288"/>
    </location>
</feature>
<dbReference type="PANTHER" id="PTHR48040">
    <property type="entry name" value="PLEIOTROPIC DRUG RESISTANCE PROTEIN 1-LIKE ISOFORM X1"/>
    <property type="match status" value="1"/>
</dbReference>
<dbReference type="InterPro" id="IPR003439">
    <property type="entry name" value="ABC_transporter-like_ATP-bd"/>
</dbReference>
<evidence type="ECO:0000259" key="2">
    <source>
        <dbReference type="Pfam" id="PF00005"/>
    </source>
</evidence>
<accession>A0ABD1L5Y5</accession>
<dbReference type="Proteomes" id="UP001603857">
    <property type="component" value="Unassembled WGS sequence"/>
</dbReference>
<comment type="caution">
    <text evidence="3">The sequence shown here is derived from an EMBL/GenBank/DDBJ whole genome shotgun (WGS) entry which is preliminary data.</text>
</comment>
<keyword evidence="4" id="KW-1185">Reference proteome</keyword>
<reference evidence="3 4" key="1">
    <citation type="submission" date="2024-08" db="EMBL/GenBank/DDBJ databases">
        <title>Insights into the chromosomal genome structure of Flemingia macrophylla.</title>
        <authorList>
            <person name="Ding Y."/>
            <person name="Zhao Y."/>
            <person name="Bi W."/>
            <person name="Wu M."/>
            <person name="Zhao G."/>
            <person name="Gong Y."/>
            <person name="Li W."/>
            <person name="Zhang P."/>
        </authorList>
    </citation>
    <scope>NUCLEOTIDE SEQUENCE [LARGE SCALE GENOMIC DNA]</scope>
    <source>
        <strain evidence="3">DYQJB</strain>
        <tissue evidence="3">Leaf</tissue>
    </source>
</reference>